<keyword evidence="3" id="KW-0408">Iron</keyword>
<dbReference type="GO" id="GO:0004497">
    <property type="term" value="F:monooxygenase activity"/>
    <property type="evidence" value="ECO:0007669"/>
    <property type="project" value="UniProtKB-KW"/>
</dbReference>
<evidence type="ECO:0000313" key="5">
    <source>
        <dbReference type="Proteomes" id="UP000221168"/>
    </source>
</evidence>
<sequence>MEHFITTYRDGEATLRIPDLHQALYDADTLFLPRTVVCLHGKEHVEKKRLFMGVFNRSFFRHYQNHVFPAALAETMQPVIESGKGDMTAFAYRVLVNLVADSAGIDRAHTEADTDRLLALIGKLGHAPTMGQLTNPADRHRLMAELEEALETFRIEFFEPSLARRRALVARFEAGELDEKDLPNDAITAQVRRYPDDSELSYDERVKDAAFFILAGAFTTANVLMNTVNEVLDWLDRHPEDRRRLVEDPVLMQKFIWESVRLHPASPITKRRALCPMHLPDGQDAAADDYVTVDLTKANRNPDLFGADAESFNPLRETERRVPLHGLSFGAGAHSCLGKMLAVGVQITDANKSDEETEFGTIFMVLKALLEHGIDRDPERSVEIDESTTRRHFRTLPFRLNPDLAVGA</sequence>
<accession>A0A2G1QMQ6</accession>
<dbReference type="PANTHER" id="PTHR46696:SF6">
    <property type="entry name" value="P450, PUTATIVE (EUROFUNG)-RELATED"/>
    <property type="match status" value="1"/>
</dbReference>
<dbReference type="Proteomes" id="UP000221168">
    <property type="component" value="Unassembled WGS sequence"/>
</dbReference>
<comment type="cofactor">
    <cofactor evidence="1">
        <name>heme</name>
        <dbReference type="ChEBI" id="CHEBI:30413"/>
    </cofactor>
</comment>
<gene>
    <name evidence="4" type="ORF">CSC94_11910</name>
</gene>
<dbReference type="SUPFAM" id="SSF48264">
    <property type="entry name" value="Cytochrome P450"/>
    <property type="match status" value="1"/>
</dbReference>
<evidence type="ECO:0000256" key="1">
    <source>
        <dbReference type="ARBA" id="ARBA00001971"/>
    </source>
</evidence>
<dbReference type="Gene3D" id="1.10.630.10">
    <property type="entry name" value="Cytochrome P450"/>
    <property type="match status" value="1"/>
</dbReference>
<dbReference type="InterPro" id="IPR001128">
    <property type="entry name" value="Cyt_P450"/>
</dbReference>
<keyword evidence="5" id="KW-1185">Reference proteome</keyword>
<dbReference type="OrthoDB" id="9801155at2"/>
<keyword evidence="3" id="KW-0479">Metal-binding</keyword>
<protein>
    <recommendedName>
        <fullName evidence="6">Cytochrome P450</fullName>
    </recommendedName>
</protein>
<dbReference type="GO" id="GO:0005506">
    <property type="term" value="F:iron ion binding"/>
    <property type="evidence" value="ECO:0007669"/>
    <property type="project" value="InterPro"/>
</dbReference>
<comment type="caution">
    <text evidence="4">The sequence shown here is derived from an EMBL/GenBank/DDBJ whole genome shotgun (WGS) entry which is preliminary data.</text>
</comment>
<dbReference type="GO" id="GO:0020037">
    <property type="term" value="F:heme binding"/>
    <property type="evidence" value="ECO:0007669"/>
    <property type="project" value="InterPro"/>
</dbReference>
<keyword evidence="3" id="KW-0349">Heme</keyword>
<comment type="similarity">
    <text evidence="2 3">Belongs to the cytochrome P450 family.</text>
</comment>
<dbReference type="GO" id="GO:0016705">
    <property type="term" value="F:oxidoreductase activity, acting on paired donors, with incorporation or reduction of molecular oxygen"/>
    <property type="evidence" value="ECO:0007669"/>
    <property type="project" value="InterPro"/>
</dbReference>
<dbReference type="PROSITE" id="PS00086">
    <property type="entry name" value="CYTOCHROME_P450"/>
    <property type="match status" value="1"/>
</dbReference>
<dbReference type="EMBL" id="PDVP01000006">
    <property type="protein sequence ID" value="PHP66803.1"/>
    <property type="molecule type" value="Genomic_DNA"/>
</dbReference>
<dbReference type="InterPro" id="IPR017972">
    <property type="entry name" value="Cyt_P450_CS"/>
</dbReference>
<evidence type="ECO:0000256" key="2">
    <source>
        <dbReference type="ARBA" id="ARBA00010617"/>
    </source>
</evidence>
<evidence type="ECO:0000313" key="4">
    <source>
        <dbReference type="EMBL" id="PHP66803.1"/>
    </source>
</evidence>
<keyword evidence="3" id="KW-0560">Oxidoreductase</keyword>
<organism evidence="4 5">
    <name type="scientific">Zhengella mangrovi</name>
    <dbReference type="NCBI Taxonomy" id="1982044"/>
    <lineage>
        <taxon>Bacteria</taxon>
        <taxon>Pseudomonadati</taxon>
        <taxon>Pseudomonadota</taxon>
        <taxon>Alphaproteobacteria</taxon>
        <taxon>Hyphomicrobiales</taxon>
        <taxon>Notoacmeibacteraceae</taxon>
        <taxon>Zhengella</taxon>
    </lineage>
</organism>
<keyword evidence="3" id="KW-0503">Monooxygenase</keyword>
<reference evidence="4 5" key="1">
    <citation type="submission" date="2017-10" db="EMBL/GenBank/DDBJ databases">
        <title>Sedimentibacterium mangrovi gen. nov., sp. nov., a novel member of family Phyllobacteriacea isolated from mangrove sediment.</title>
        <authorList>
            <person name="Liao H."/>
            <person name="Tian Y."/>
        </authorList>
    </citation>
    <scope>NUCLEOTIDE SEQUENCE [LARGE SCALE GENOMIC DNA]</scope>
    <source>
        <strain evidence="4 5">X9-2-2</strain>
    </source>
</reference>
<dbReference type="InterPro" id="IPR036396">
    <property type="entry name" value="Cyt_P450_sf"/>
</dbReference>
<dbReference type="AlphaFoldDB" id="A0A2G1QMQ6"/>
<dbReference type="PANTHER" id="PTHR46696">
    <property type="entry name" value="P450, PUTATIVE (EUROFUNG)-RELATED"/>
    <property type="match status" value="1"/>
</dbReference>
<dbReference type="Pfam" id="PF00067">
    <property type="entry name" value="p450"/>
    <property type="match status" value="1"/>
</dbReference>
<proteinExistence type="inferred from homology"/>
<dbReference type="RefSeq" id="WP_099306569.1">
    <property type="nucleotide sequence ID" value="NZ_PDVP01000006.1"/>
</dbReference>
<evidence type="ECO:0000256" key="3">
    <source>
        <dbReference type="RuleBase" id="RU000461"/>
    </source>
</evidence>
<name>A0A2G1QMQ6_9HYPH</name>
<dbReference type="CDD" id="cd00302">
    <property type="entry name" value="cytochrome_P450"/>
    <property type="match status" value="1"/>
</dbReference>
<evidence type="ECO:0008006" key="6">
    <source>
        <dbReference type="Google" id="ProtNLM"/>
    </source>
</evidence>